<evidence type="ECO:0000313" key="2">
    <source>
        <dbReference type="Proteomes" id="UP000582837"/>
    </source>
</evidence>
<gene>
    <name evidence="1" type="ORF">HNQ61_002606</name>
</gene>
<organism evidence="1 2">
    <name type="scientific">Longimicrobium terrae</name>
    <dbReference type="NCBI Taxonomy" id="1639882"/>
    <lineage>
        <taxon>Bacteria</taxon>
        <taxon>Pseudomonadati</taxon>
        <taxon>Gemmatimonadota</taxon>
        <taxon>Longimicrobiia</taxon>
        <taxon>Longimicrobiales</taxon>
        <taxon>Longimicrobiaceae</taxon>
        <taxon>Longimicrobium</taxon>
    </lineage>
</organism>
<proteinExistence type="predicted"/>
<name>A0A841GZ24_9BACT</name>
<reference evidence="1 2" key="1">
    <citation type="submission" date="2020-08" db="EMBL/GenBank/DDBJ databases">
        <title>Genomic Encyclopedia of Type Strains, Phase IV (KMG-IV): sequencing the most valuable type-strain genomes for metagenomic binning, comparative biology and taxonomic classification.</title>
        <authorList>
            <person name="Goeker M."/>
        </authorList>
    </citation>
    <scope>NUCLEOTIDE SEQUENCE [LARGE SCALE GENOMIC DNA]</scope>
    <source>
        <strain evidence="1 2">DSM 29007</strain>
    </source>
</reference>
<accession>A0A841GZ24</accession>
<dbReference type="EMBL" id="JACHIA010000006">
    <property type="protein sequence ID" value="MBB6070984.1"/>
    <property type="molecule type" value="Genomic_DNA"/>
</dbReference>
<dbReference type="RefSeq" id="WP_170033446.1">
    <property type="nucleotide sequence ID" value="NZ_JABDTL010000001.1"/>
</dbReference>
<sequence>MSQVIIQKTGPLPVSAVVPWPSTDTVLVAVSGSVWSKTPATMVVMNVNINDKTIGTMQIWANEASMHLMLPTGFFPVTGGYGDTTVTLSAANGTTVSDSNDTFTVALIF</sequence>
<comment type="caution">
    <text evidence="1">The sequence shown here is derived from an EMBL/GenBank/DDBJ whole genome shotgun (WGS) entry which is preliminary data.</text>
</comment>
<keyword evidence="2" id="KW-1185">Reference proteome</keyword>
<dbReference type="Proteomes" id="UP000582837">
    <property type="component" value="Unassembled WGS sequence"/>
</dbReference>
<protein>
    <submittedName>
        <fullName evidence="1">Uncharacterized protein</fullName>
    </submittedName>
</protein>
<dbReference type="AlphaFoldDB" id="A0A841GZ24"/>
<evidence type="ECO:0000313" key="1">
    <source>
        <dbReference type="EMBL" id="MBB6070984.1"/>
    </source>
</evidence>